<dbReference type="InterPro" id="IPR020845">
    <property type="entry name" value="AMP-binding_CS"/>
</dbReference>
<dbReference type="InterPro" id="IPR025110">
    <property type="entry name" value="AMP-bd_C"/>
</dbReference>
<keyword evidence="2 5" id="KW-0436">Ligase</keyword>
<dbReference type="Gene3D" id="3.30.300.30">
    <property type="match status" value="1"/>
</dbReference>
<comment type="similarity">
    <text evidence="1">Belongs to the ATP-dependent AMP-binding enzyme family.</text>
</comment>
<sequence>MNFASLPDRRAALDPDGAAVSDGRQTLTNDQLLRRVQAAARHLQDLGIGPGDVVAVKLTNRVEFVLLLFAAWRLGATITPVNPSMTDVEVARQLADSGARLVVREDGEVDGADATAVLAVGELRGGVVQPEQAPPPDPSALALLIYTSGTTGVPKGVMLDHANIDAMADMGRRALEVGPADRCLLILPLFHVNGIVISTLIPLLAGASVAIADRFSPDTFFDVVERERPTFVSAVPTIYSMLAALPDEIRPDTSSLRFGVCGAAPASAELLTRFEARYGFPLVEGYGLSEGTCASTVNPVAGPRRAGTVGPPFPGQEIRIVDADGIEVPRGTDGEVVLRGPNVMRGYLGRPDETARVVVDGWLHTGDVGHLDADGYLTLVGRSKDMIIRGGENIYPKEIEDVLAGDPSVLEAAVIGAPDEKWGEVVVAYVQPRPGRTVDPTVLQDLCARSLSGYKRPTSYVVVEAIPKNAVGKIDKVTLRAAHSAASVGARP</sequence>
<dbReference type="GeneID" id="86825308"/>
<organism evidence="5 6">
    <name type="scientific">Streptomyces stelliscabiei</name>
    <dbReference type="NCBI Taxonomy" id="146820"/>
    <lineage>
        <taxon>Bacteria</taxon>
        <taxon>Bacillati</taxon>
        <taxon>Actinomycetota</taxon>
        <taxon>Actinomycetes</taxon>
        <taxon>Kitasatosporales</taxon>
        <taxon>Streptomycetaceae</taxon>
        <taxon>Streptomyces</taxon>
    </lineage>
</organism>
<evidence type="ECO:0000256" key="1">
    <source>
        <dbReference type="ARBA" id="ARBA00006432"/>
    </source>
</evidence>
<evidence type="ECO:0000256" key="2">
    <source>
        <dbReference type="ARBA" id="ARBA00022598"/>
    </source>
</evidence>
<dbReference type="PANTHER" id="PTHR43767:SF1">
    <property type="entry name" value="NONRIBOSOMAL PEPTIDE SYNTHASE PES1 (EUROFUNG)-RELATED"/>
    <property type="match status" value="1"/>
</dbReference>
<dbReference type="GO" id="GO:0016878">
    <property type="term" value="F:acid-thiol ligase activity"/>
    <property type="evidence" value="ECO:0007669"/>
    <property type="project" value="UniProtKB-ARBA"/>
</dbReference>
<dbReference type="Proteomes" id="UP000629287">
    <property type="component" value="Unassembled WGS sequence"/>
</dbReference>
<dbReference type="EMBL" id="JADBGF010000001">
    <property type="protein sequence ID" value="MBE1594546.1"/>
    <property type="molecule type" value="Genomic_DNA"/>
</dbReference>
<reference evidence="5 6" key="1">
    <citation type="submission" date="2020-10" db="EMBL/GenBank/DDBJ databases">
        <title>Sequencing the genomes of 1000 actinobacteria strains.</title>
        <authorList>
            <person name="Klenk H.-P."/>
        </authorList>
    </citation>
    <scope>NUCLEOTIDE SEQUENCE [LARGE SCALE GENOMIC DNA]</scope>
    <source>
        <strain evidence="5 6">DSM 41803</strain>
    </source>
</reference>
<dbReference type="InterPro" id="IPR045851">
    <property type="entry name" value="AMP-bd_C_sf"/>
</dbReference>
<dbReference type="Gene3D" id="3.40.50.12780">
    <property type="entry name" value="N-terminal domain of ligase-like"/>
    <property type="match status" value="1"/>
</dbReference>
<dbReference type="RefSeq" id="WP_046916335.1">
    <property type="nucleotide sequence ID" value="NZ_JADBGF010000001.1"/>
</dbReference>
<dbReference type="PROSITE" id="PS00455">
    <property type="entry name" value="AMP_BINDING"/>
    <property type="match status" value="1"/>
</dbReference>
<dbReference type="FunFam" id="3.30.300.30:FF:000008">
    <property type="entry name" value="2,3-dihydroxybenzoate-AMP ligase"/>
    <property type="match status" value="1"/>
</dbReference>
<proteinExistence type="inferred from homology"/>
<dbReference type="Pfam" id="PF13193">
    <property type="entry name" value="AMP-binding_C"/>
    <property type="match status" value="1"/>
</dbReference>
<evidence type="ECO:0000313" key="5">
    <source>
        <dbReference type="EMBL" id="MBE1594546.1"/>
    </source>
</evidence>
<feature type="domain" description="AMP-binding enzyme C-terminal" evidence="4">
    <location>
        <begin position="398"/>
        <end position="473"/>
    </location>
</feature>
<gene>
    <name evidence="5" type="ORF">H4687_000675</name>
</gene>
<accession>A0A8I0TP73</accession>
<dbReference type="OrthoDB" id="9803968at2"/>
<feature type="domain" description="AMP-dependent synthetase/ligase" evidence="3">
    <location>
        <begin position="9"/>
        <end position="348"/>
    </location>
</feature>
<keyword evidence="6" id="KW-1185">Reference proteome</keyword>
<dbReference type="InterPro" id="IPR050237">
    <property type="entry name" value="ATP-dep_AMP-bd_enzyme"/>
</dbReference>
<dbReference type="AlphaFoldDB" id="A0A8I0TP73"/>
<dbReference type="PANTHER" id="PTHR43767">
    <property type="entry name" value="LONG-CHAIN-FATTY-ACID--COA LIGASE"/>
    <property type="match status" value="1"/>
</dbReference>
<dbReference type="InterPro" id="IPR042099">
    <property type="entry name" value="ANL_N_sf"/>
</dbReference>
<protein>
    <submittedName>
        <fullName evidence="5">Acyl-CoA synthetase (AMP-forming)/AMP-acid ligase II</fullName>
    </submittedName>
</protein>
<evidence type="ECO:0000259" key="3">
    <source>
        <dbReference type="Pfam" id="PF00501"/>
    </source>
</evidence>
<dbReference type="Pfam" id="PF00501">
    <property type="entry name" value="AMP-binding"/>
    <property type="match status" value="1"/>
</dbReference>
<name>A0A8I0TP73_9ACTN</name>
<comment type="caution">
    <text evidence="5">The sequence shown here is derived from an EMBL/GenBank/DDBJ whole genome shotgun (WGS) entry which is preliminary data.</text>
</comment>
<dbReference type="InterPro" id="IPR000873">
    <property type="entry name" value="AMP-dep_synth/lig_dom"/>
</dbReference>
<dbReference type="SUPFAM" id="SSF56801">
    <property type="entry name" value="Acetyl-CoA synthetase-like"/>
    <property type="match status" value="1"/>
</dbReference>
<evidence type="ECO:0000259" key="4">
    <source>
        <dbReference type="Pfam" id="PF13193"/>
    </source>
</evidence>
<evidence type="ECO:0000313" key="6">
    <source>
        <dbReference type="Proteomes" id="UP000629287"/>
    </source>
</evidence>